<feature type="transmembrane region" description="Helical" evidence="17">
    <location>
        <begin position="138"/>
        <end position="158"/>
    </location>
</feature>
<name>A0A212EPN7_DANPL</name>
<evidence type="ECO:0000256" key="13">
    <source>
        <dbReference type="ARBA" id="ARBA00049221"/>
    </source>
</evidence>
<sequence>MAKLIRPGANLLKLRITIYSIALAHLLIMSTKLLNIDFESSKDLRLHSYSKLKWRLITTWFNLLTLGYMPICLYCDWREMSGEGSRVHVKILNQFRTFCFSSLILPSTAFADITFWQLWNKDRELIMPVSGDEFISIWSQHSMHTASMVFVIFDLLCVHRTRPKSLIPGLIALGIFNSIYVLLCLDSFLKGEIIYPVLRTLSVLQVVCFGCLFSYCYFVLLHGTVVYNRSSSWTF</sequence>
<dbReference type="Pfam" id="PF04750">
    <property type="entry name" value="Far-17a_AIG1"/>
    <property type="match status" value="1"/>
</dbReference>
<comment type="catalytic activity">
    <reaction evidence="16">
        <text>12-(9Z-hexadecenoyloxy)-octadecanoate + H2O = 12-hydroxyoctadecanoate + (9Z)-hexadecenoate + H(+)</text>
        <dbReference type="Rhea" id="RHEA:52072"/>
        <dbReference type="ChEBI" id="CHEBI:15377"/>
        <dbReference type="ChEBI" id="CHEBI:15378"/>
        <dbReference type="ChEBI" id="CHEBI:32372"/>
        <dbReference type="ChEBI" id="CHEBI:84201"/>
        <dbReference type="ChEBI" id="CHEBI:136312"/>
    </reaction>
    <physiologicalReaction direction="left-to-right" evidence="16">
        <dbReference type="Rhea" id="RHEA:52073"/>
    </physiologicalReaction>
</comment>
<comment type="catalytic activity">
    <reaction evidence="9">
        <text>9-hexadecanoyloxy-octadecanoate + H2O = 9-hydroxy-octadecanoate + hexadecanoate + H(+)</text>
        <dbReference type="Rhea" id="RHEA:52052"/>
        <dbReference type="ChEBI" id="CHEBI:7896"/>
        <dbReference type="ChEBI" id="CHEBI:15377"/>
        <dbReference type="ChEBI" id="CHEBI:15378"/>
        <dbReference type="ChEBI" id="CHEBI:83670"/>
        <dbReference type="ChEBI" id="CHEBI:136286"/>
    </reaction>
    <physiologicalReaction direction="left-to-right" evidence="9">
        <dbReference type="Rhea" id="RHEA:52053"/>
    </physiologicalReaction>
</comment>
<keyword evidence="19" id="KW-1185">Reference proteome</keyword>
<evidence type="ECO:0000256" key="14">
    <source>
        <dbReference type="ARBA" id="ARBA00049296"/>
    </source>
</evidence>
<dbReference type="GO" id="GO:0012505">
    <property type="term" value="C:endomembrane system"/>
    <property type="evidence" value="ECO:0007669"/>
    <property type="project" value="UniProtKB-SubCell"/>
</dbReference>
<evidence type="ECO:0000256" key="15">
    <source>
        <dbReference type="ARBA" id="ARBA00049322"/>
    </source>
</evidence>
<comment type="catalytic activity">
    <reaction evidence="15">
        <text>13-(9Z-hexadecenoyloxy)-octadecanoate + H2O = 13-hydroxy-octadecanoate + (9Z)-hexadecenoate + H(+)</text>
        <dbReference type="Rhea" id="RHEA:52076"/>
        <dbReference type="ChEBI" id="CHEBI:15377"/>
        <dbReference type="ChEBI" id="CHEBI:15378"/>
        <dbReference type="ChEBI" id="CHEBI:32372"/>
        <dbReference type="ChEBI" id="CHEBI:136304"/>
        <dbReference type="ChEBI" id="CHEBI:136315"/>
    </reaction>
    <physiologicalReaction direction="left-to-right" evidence="15">
        <dbReference type="Rhea" id="RHEA:52077"/>
    </physiologicalReaction>
</comment>
<feature type="transmembrane region" description="Helical" evidence="17">
    <location>
        <begin position="54"/>
        <end position="77"/>
    </location>
</feature>
<evidence type="ECO:0000313" key="19">
    <source>
        <dbReference type="Proteomes" id="UP000007151"/>
    </source>
</evidence>
<dbReference type="EMBL" id="AGBW02013442">
    <property type="protein sequence ID" value="OWR43427.1"/>
    <property type="molecule type" value="Genomic_DNA"/>
</dbReference>
<comment type="catalytic activity">
    <reaction evidence="7">
        <text>12-hexadecanoyloxy-octadecanoate + H2O = 12-hydroxyoctadecanoate + hexadecanoate + H(+)</text>
        <dbReference type="Rhea" id="RHEA:52056"/>
        <dbReference type="ChEBI" id="CHEBI:7896"/>
        <dbReference type="ChEBI" id="CHEBI:15377"/>
        <dbReference type="ChEBI" id="CHEBI:15378"/>
        <dbReference type="ChEBI" id="CHEBI:83677"/>
        <dbReference type="ChEBI" id="CHEBI:84201"/>
    </reaction>
    <physiologicalReaction direction="left-to-right" evidence="7">
        <dbReference type="Rhea" id="RHEA:52057"/>
    </physiologicalReaction>
</comment>
<comment type="catalytic activity">
    <reaction evidence="12">
        <text>9-(9Z-octadecenoyloxy)-octadecanoate + H2O = 9-hydroxy-octadecanoate + (9Z)-octadecenoate + H(+)</text>
        <dbReference type="Rhea" id="RHEA:52048"/>
        <dbReference type="ChEBI" id="CHEBI:15377"/>
        <dbReference type="ChEBI" id="CHEBI:15378"/>
        <dbReference type="ChEBI" id="CHEBI:30823"/>
        <dbReference type="ChEBI" id="CHEBI:136282"/>
        <dbReference type="ChEBI" id="CHEBI:136286"/>
    </reaction>
    <physiologicalReaction direction="left-to-right" evidence="12">
        <dbReference type="Rhea" id="RHEA:52049"/>
    </physiologicalReaction>
</comment>
<dbReference type="GO" id="GO:0016020">
    <property type="term" value="C:membrane"/>
    <property type="evidence" value="ECO:0007669"/>
    <property type="project" value="InterPro"/>
</dbReference>
<evidence type="ECO:0000256" key="11">
    <source>
        <dbReference type="ARBA" id="ARBA00048701"/>
    </source>
</evidence>
<dbReference type="AlphaFoldDB" id="A0A212EPN7"/>
<comment type="catalytic activity">
    <reaction evidence="14">
        <text>13-(9Z-octadecenoyloxy)-octadecanoate + H2O = 13-hydroxy-octadecanoate + (9Z)-octadecenoate + H(+)</text>
        <dbReference type="Rhea" id="RHEA:52064"/>
        <dbReference type="ChEBI" id="CHEBI:15377"/>
        <dbReference type="ChEBI" id="CHEBI:15378"/>
        <dbReference type="ChEBI" id="CHEBI:30823"/>
        <dbReference type="ChEBI" id="CHEBI:136303"/>
        <dbReference type="ChEBI" id="CHEBI:136304"/>
    </reaction>
    <physiologicalReaction direction="left-to-right" evidence="14">
        <dbReference type="Rhea" id="RHEA:52065"/>
    </physiologicalReaction>
</comment>
<feature type="transmembrane region" description="Helical" evidence="17">
    <location>
        <begin position="98"/>
        <end position="118"/>
    </location>
</feature>
<keyword evidence="4 17" id="KW-0812">Transmembrane</keyword>
<comment type="catalytic activity">
    <reaction evidence="1">
        <text>9-(9Z-hexadecenoyloxy)-octadecanoate + H2O = (9Z)-hexadecenoate + 9-hydroxy-octadecanoate + H(+)</text>
        <dbReference type="Rhea" id="RHEA:52068"/>
        <dbReference type="ChEBI" id="CHEBI:15377"/>
        <dbReference type="ChEBI" id="CHEBI:15378"/>
        <dbReference type="ChEBI" id="CHEBI:32372"/>
        <dbReference type="ChEBI" id="CHEBI:136286"/>
        <dbReference type="ChEBI" id="CHEBI:136309"/>
    </reaction>
    <physiologicalReaction direction="left-to-right" evidence="1">
        <dbReference type="Rhea" id="RHEA:52069"/>
    </physiologicalReaction>
</comment>
<evidence type="ECO:0000256" key="2">
    <source>
        <dbReference type="ARBA" id="ARBA00004127"/>
    </source>
</evidence>
<gene>
    <name evidence="18" type="ORF">KGM_201988</name>
</gene>
<feature type="transmembrane region" description="Helical" evidence="17">
    <location>
        <begin position="165"/>
        <end position="183"/>
    </location>
</feature>
<evidence type="ECO:0000256" key="10">
    <source>
        <dbReference type="ARBA" id="ARBA00048680"/>
    </source>
</evidence>
<dbReference type="PANTHER" id="PTHR10989">
    <property type="entry name" value="ANDROGEN-INDUCED PROTEIN 1-RELATED"/>
    <property type="match status" value="1"/>
</dbReference>
<evidence type="ECO:0000256" key="3">
    <source>
        <dbReference type="ARBA" id="ARBA00009300"/>
    </source>
</evidence>
<evidence type="ECO:0000256" key="9">
    <source>
        <dbReference type="ARBA" id="ARBA00047863"/>
    </source>
</evidence>
<evidence type="ECO:0000256" key="1">
    <source>
        <dbReference type="ARBA" id="ARBA00000923"/>
    </source>
</evidence>
<evidence type="ECO:0000256" key="7">
    <source>
        <dbReference type="ARBA" id="ARBA00047368"/>
    </source>
</evidence>
<dbReference type="PANTHER" id="PTHR10989:SF16">
    <property type="entry name" value="AT02829P-RELATED"/>
    <property type="match status" value="1"/>
</dbReference>
<evidence type="ECO:0000256" key="16">
    <source>
        <dbReference type="ARBA" id="ARBA00049428"/>
    </source>
</evidence>
<evidence type="ECO:0000256" key="5">
    <source>
        <dbReference type="ARBA" id="ARBA00022989"/>
    </source>
</evidence>
<dbReference type="KEGG" id="dpl:KGM_201988"/>
<evidence type="ECO:0000256" key="6">
    <source>
        <dbReference type="ARBA" id="ARBA00023136"/>
    </source>
</evidence>
<comment type="catalytic activity">
    <reaction evidence="10">
        <text>12-octadecanoyloxy-octadecanoate + H2O = 12-hydroxyoctadecanoate + octadecanoate + H(+)</text>
        <dbReference type="Rhea" id="RHEA:52080"/>
        <dbReference type="ChEBI" id="CHEBI:15377"/>
        <dbReference type="ChEBI" id="CHEBI:15378"/>
        <dbReference type="ChEBI" id="CHEBI:25629"/>
        <dbReference type="ChEBI" id="CHEBI:84201"/>
        <dbReference type="ChEBI" id="CHEBI:136330"/>
    </reaction>
    <physiologicalReaction direction="left-to-right" evidence="10">
        <dbReference type="Rhea" id="RHEA:52081"/>
    </physiologicalReaction>
</comment>
<evidence type="ECO:0000256" key="12">
    <source>
        <dbReference type="ARBA" id="ARBA00048800"/>
    </source>
</evidence>
<evidence type="ECO:0000256" key="17">
    <source>
        <dbReference type="SAM" id="Phobius"/>
    </source>
</evidence>
<comment type="catalytic activity">
    <reaction evidence="11">
        <text>12-(9Z-octadecenoyloxy)-octadecanoate + H2O = 12-hydroxyoctadecanoate + (9Z)-octadecenoate + H(+)</text>
        <dbReference type="Rhea" id="RHEA:52060"/>
        <dbReference type="ChEBI" id="CHEBI:15377"/>
        <dbReference type="ChEBI" id="CHEBI:15378"/>
        <dbReference type="ChEBI" id="CHEBI:30823"/>
        <dbReference type="ChEBI" id="CHEBI:84201"/>
        <dbReference type="ChEBI" id="CHEBI:136302"/>
    </reaction>
    <physiologicalReaction direction="left-to-right" evidence="11">
        <dbReference type="Rhea" id="RHEA:52061"/>
    </physiologicalReaction>
</comment>
<proteinExistence type="inferred from homology"/>
<accession>A0A212EPN7</accession>
<comment type="catalytic activity">
    <reaction evidence="13">
        <text>9-octadecanoyloxy-octadecanoate + H2O = 9-hydroxy-octadecanoate + octadecanoate + H(+)</text>
        <dbReference type="Rhea" id="RHEA:52096"/>
        <dbReference type="ChEBI" id="CHEBI:15377"/>
        <dbReference type="ChEBI" id="CHEBI:15378"/>
        <dbReference type="ChEBI" id="CHEBI:25629"/>
        <dbReference type="ChEBI" id="CHEBI:136286"/>
        <dbReference type="ChEBI" id="CHEBI:136373"/>
    </reaction>
    <physiologicalReaction direction="left-to-right" evidence="13">
        <dbReference type="Rhea" id="RHEA:52097"/>
    </physiologicalReaction>
</comment>
<evidence type="ECO:0000256" key="8">
    <source>
        <dbReference type="ARBA" id="ARBA00047427"/>
    </source>
</evidence>
<dbReference type="InParanoid" id="A0A212EPN7"/>
<evidence type="ECO:0000313" key="18">
    <source>
        <dbReference type="EMBL" id="OWR43427.1"/>
    </source>
</evidence>
<comment type="caution">
    <text evidence="18">The sequence shown here is derived from an EMBL/GenBank/DDBJ whole genome shotgun (WGS) entry which is preliminary data.</text>
</comment>
<dbReference type="Proteomes" id="UP000007151">
    <property type="component" value="Unassembled WGS sequence"/>
</dbReference>
<feature type="transmembrane region" description="Helical" evidence="17">
    <location>
        <begin position="203"/>
        <end position="227"/>
    </location>
</feature>
<feature type="transmembrane region" description="Helical" evidence="17">
    <location>
        <begin position="12"/>
        <end position="34"/>
    </location>
</feature>
<comment type="subcellular location">
    <subcellularLocation>
        <location evidence="2">Endomembrane system</location>
        <topology evidence="2">Multi-pass membrane protein</topology>
    </subcellularLocation>
</comment>
<comment type="catalytic activity">
    <reaction evidence="8">
        <text>13-octadecanoyloxy-octadecanoate + H2O = 13-hydroxy-octadecanoate + octadecanoate + H(+)</text>
        <dbReference type="Rhea" id="RHEA:52084"/>
        <dbReference type="ChEBI" id="CHEBI:15377"/>
        <dbReference type="ChEBI" id="CHEBI:15378"/>
        <dbReference type="ChEBI" id="CHEBI:25629"/>
        <dbReference type="ChEBI" id="CHEBI:136304"/>
        <dbReference type="ChEBI" id="CHEBI:136335"/>
    </reaction>
    <physiologicalReaction direction="left-to-right" evidence="8">
        <dbReference type="Rhea" id="RHEA:52085"/>
    </physiologicalReaction>
</comment>
<reference evidence="18 19" key="1">
    <citation type="journal article" date="2011" name="Cell">
        <title>The monarch butterfly genome yields insights into long-distance migration.</title>
        <authorList>
            <person name="Zhan S."/>
            <person name="Merlin C."/>
            <person name="Boore J.L."/>
            <person name="Reppert S.M."/>
        </authorList>
    </citation>
    <scope>NUCLEOTIDE SEQUENCE [LARGE SCALE GENOMIC DNA]</scope>
    <source>
        <strain evidence="18">F-2</strain>
    </source>
</reference>
<keyword evidence="5 17" id="KW-1133">Transmembrane helix</keyword>
<keyword evidence="6 17" id="KW-0472">Membrane</keyword>
<comment type="similarity">
    <text evidence="3">Belongs to the AIG1 family.</text>
</comment>
<dbReference type="InterPro" id="IPR006838">
    <property type="entry name" value="ADTRP_AIG1"/>
</dbReference>
<evidence type="ECO:0000256" key="4">
    <source>
        <dbReference type="ARBA" id="ARBA00022692"/>
    </source>
</evidence>
<protein>
    <submittedName>
        <fullName evidence="18">Androgen-dependent TFPI-regulating protein isoform 2</fullName>
    </submittedName>
</protein>
<organism evidence="18 19">
    <name type="scientific">Danaus plexippus plexippus</name>
    <dbReference type="NCBI Taxonomy" id="278856"/>
    <lineage>
        <taxon>Eukaryota</taxon>
        <taxon>Metazoa</taxon>
        <taxon>Ecdysozoa</taxon>
        <taxon>Arthropoda</taxon>
        <taxon>Hexapoda</taxon>
        <taxon>Insecta</taxon>
        <taxon>Pterygota</taxon>
        <taxon>Neoptera</taxon>
        <taxon>Endopterygota</taxon>
        <taxon>Lepidoptera</taxon>
        <taxon>Glossata</taxon>
        <taxon>Ditrysia</taxon>
        <taxon>Papilionoidea</taxon>
        <taxon>Nymphalidae</taxon>
        <taxon>Danainae</taxon>
        <taxon>Danaini</taxon>
        <taxon>Danaina</taxon>
        <taxon>Danaus</taxon>
        <taxon>Danaus</taxon>
    </lineage>
</organism>